<dbReference type="CDD" id="cd23668">
    <property type="entry name" value="GH55_beta13glucanase-like"/>
    <property type="match status" value="1"/>
</dbReference>
<dbReference type="Proteomes" id="UP000800040">
    <property type="component" value="Unassembled WGS sequence"/>
</dbReference>
<dbReference type="PANTHER" id="PTHR33928:SF2">
    <property type="entry name" value="PECTATE LYASE SUPERFAMILY PROTEIN DOMAIN-CONTAINING PROTEIN-RELATED"/>
    <property type="match status" value="1"/>
</dbReference>
<accession>A0A6A5KA12</accession>
<organism evidence="3 4">
    <name type="scientific">Decorospora gaudefroyi</name>
    <dbReference type="NCBI Taxonomy" id="184978"/>
    <lineage>
        <taxon>Eukaryota</taxon>
        <taxon>Fungi</taxon>
        <taxon>Dikarya</taxon>
        <taxon>Ascomycota</taxon>
        <taxon>Pezizomycotina</taxon>
        <taxon>Dothideomycetes</taxon>
        <taxon>Pleosporomycetidae</taxon>
        <taxon>Pleosporales</taxon>
        <taxon>Pleosporineae</taxon>
        <taxon>Pleosporaceae</taxon>
        <taxon>Decorospora</taxon>
    </lineage>
</organism>
<dbReference type="Pfam" id="PF12708">
    <property type="entry name" value="Pect-lyase_RHGA_epim"/>
    <property type="match status" value="2"/>
</dbReference>
<dbReference type="GO" id="GO:0004650">
    <property type="term" value="F:polygalacturonase activity"/>
    <property type="evidence" value="ECO:0007669"/>
    <property type="project" value="InterPro"/>
</dbReference>
<evidence type="ECO:0000256" key="1">
    <source>
        <dbReference type="SAM" id="SignalP"/>
    </source>
</evidence>
<name>A0A6A5KA12_9PLEO</name>
<dbReference type="AlphaFoldDB" id="A0A6A5KA12"/>
<feature type="signal peptide" evidence="1">
    <location>
        <begin position="1"/>
        <end position="19"/>
    </location>
</feature>
<dbReference type="SUPFAM" id="SSF51126">
    <property type="entry name" value="Pectin lyase-like"/>
    <property type="match status" value="2"/>
</dbReference>
<dbReference type="EMBL" id="ML975324">
    <property type="protein sequence ID" value="KAF1833130.1"/>
    <property type="molecule type" value="Genomic_DNA"/>
</dbReference>
<dbReference type="InterPro" id="IPR024535">
    <property type="entry name" value="RHGA/B-epi-like_pectate_lyase"/>
</dbReference>
<protein>
    <submittedName>
        <fullName evidence="3">Exo-beta-1,3-glucanase-like protein</fullName>
    </submittedName>
</protein>
<keyword evidence="4" id="KW-1185">Reference proteome</keyword>
<evidence type="ECO:0000259" key="2">
    <source>
        <dbReference type="Pfam" id="PF12708"/>
    </source>
</evidence>
<dbReference type="OrthoDB" id="1046782at2759"/>
<feature type="chain" id="PRO_5025521770" evidence="1">
    <location>
        <begin position="20"/>
        <end position="822"/>
    </location>
</feature>
<dbReference type="InterPro" id="IPR011050">
    <property type="entry name" value="Pectin_lyase_fold/virulence"/>
</dbReference>
<gene>
    <name evidence="3" type="ORF">BDW02DRAFT_589890</name>
</gene>
<reference evidence="3" key="1">
    <citation type="submission" date="2020-01" db="EMBL/GenBank/DDBJ databases">
        <authorList>
            <consortium name="DOE Joint Genome Institute"/>
            <person name="Haridas S."/>
            <person name="Albert R."/>
            <person name="Binder M."/>
            <person name="Bloem J."/>
            <person name="Labutti K."/>
            <person name="Salamov A."/>
            <person name="Andreopoulos B."/>
            <person name="Baker S.E."/>
            <person name="Barry K."/>
            <person name="Bills G."/>
            <person name="Bluhm B.H."/>
            <person name="Cannon C."/>
            <person name="Castanera R."/>
            <person name="Culley D.E."/>
            <person name="Daum C."/>
            <person name="Ezra D."/>
            <person name="Gonzalez J.B."/>
            <person name="Henrissat B."/>
            <person name="Kuo A."/>
            <person name="Liang C."/>
            <person name="Lipzen A."/>
            <person name="Lutzoni F."/>
            <person name="Magnuson J."/>
            <person name="Mondo S."/>
            <person name="Nolan M."/>
            <person name="Ohm R."/>
            <person name="Pangilinan J."/>
            <person name="Park H.-J."/>
            <person name="Ramirez L."/>
            <person name="Alfaro M."/>
            <person name="Sun H."/>
            <person name="Tritt A."/>
            <person name="Yoshinaga Y."/>
            <person name="Zwiers L.-H."/>
            <person name="Turgeon B.G."/>
            <person name="Goodwin S.B."/>
            <person name="Spatafora J.W."/>
            <person name="Crous P.W."/>
            <person name="Grigoriev I.V."/>
        </authorList>
    </citation>
    <scope>NUCLEOTIDE SEQUENCE</scope>
    <source>
        <strain evidence="3">P77</strain>
    </source>
</reference>
<evidence type="ECO:0000313" key="3">
    <source>
        <dbReference type="EMBL" id="KAF1833130.1"/>
    </source>
</evidence>
<dbReference type="PANTHER" id="PTHR33928">
    <property type="entry name" value="POLYGALACTURONASE QRT3"/>
    <property type="match status" value="1"/>
</dbReference>
<proteinExistence type="predicted"/>
<dbReference type="FunFam" id="2.160.20.10:FF:000026">
    <property type="entry name" value="Exo-beta-1,3-glucanase Exg0"/>
    <property type="match status" value="1"/>
</dbReference>
<sequence>MLFSITSVVLGLYSTCARALHARSDGGYVHESFDIPYLADRGDYPAVKPRQDACPSPYCAPYWMEEIKHQGLASFNPNPNNYTVFRNVKEFGAAGDGVTDDTAAIQRAITEGDRCTPGFCESSTNTPAIVYFPEGTYLISSSIIDYYYTQIIGNPNCPPTILAASNFSATGGLGLIDGSPYLGVGNRIGRTAYGPTNTFFRQIRNLILDTTQLPANFSATGIHWPTAQTTSIQNVVFNMNADTGTLHQGLFIEEGSGGFMTDLVFNGGNKGFSVGNQQFTTRNLIFNNVNTAIEQIWDWGWTYKSVSINNCRVGLNMSSGGPSAVNVGSVTFFDSEISNTPIGIVTSRTDSSEPAAAAALYLENVKLDNVGAAVVGPSGTYLAGSSGPSVIEAWADGHRYLPEGPIEARGPIDPTERPAPLLDAQGKYYERSKPQYGSVPLSQFVSARDLGATGDGRTDDTAALNAAILQAKQEGKILFVDAGFYKVTSTVYVPPGTIMAGEALASVILSAGPYFNDMNAPKPVVQIALPGEQGRVEISDLFVSTQGQQAGAILIEYNLGTYNEDPAGLWDVHTRIGGFAGSDLQTEQCEKTPNVTITEANLVQECIAAYMSMHVTKFGVGLYMENNWLWTADHDLDDARNNNTQITIYAGRGLLIESIYAVEHHVLYEYQFVDTRNVFMGQIQTETAYYQPNPDATIPFPPNPSLNDPIFTPPDTSANTAGGWGLRILRSNNILGYGVGLYSFFDNYSTNCSAVGSGAVCQTRILSIEGDRNSYAVSLYNVNTVGATEMIVRDGVVLAGNEENNSTFVDTVNVFRIGASGL</sequence>
<feature type="domain" description="Rhamnogalacturonase A/B/Epimerase-like pectate lyase" evidence="2">
    <location>
        <begin position="85"/>
        <end position="316"/>
    </location>
</feature>
<evidence type="ECO:0000313" key="4">
    <source>
        <dbReference type="Proteomes" id="UP000800040"/>
    </source>
</evidence>
<dbReference type="InterPro" id="IPR012334">
    <property type="entry name" value="Pectin_lyas_fold"/>
</dbReference>
<feature type="domain" description="Rhamnogalacturonase A/B/Epimerase-like pectate lyase" evidence="2">
    <location>
        <begin position="444"/>
        <end position="516"/>
    </location>
</feature>
<dbReference type="InterPro" id="IPR039279">
    <property type="entry name" value="QRT3-like"/>
</dbReference>
<dbReference type="Gene3D" id="2.160.20.10">
    <property type="entry name" value="Single-stranded right-handed beta-helix, Pectin lyase-like"/>
    <property type="match status" value="2"/>
</dbReference>
<keyword evidence="1" id="KW-0732">Signal</keyword>